<comment type="caution">
    <text evidence="3">The sequence shown here is derived from an EMBL/GenBank/DDBJ whole genome shotgun (WGS) entry which is preliminary data.</text>
</comment>
<keyword evidence="4" id="KW-1185">Reference proteome</keyword>
<keyword evidence="2" id="KW-1133">Transmembrane helix</keyword>
<keyword evidence="2" id="KW-0472">Membrane</keyword>
<keyword evidence="2" id="KW-0812">Transmembrane</keyword>
<feature type="transmembrane region" description="Helical" evidence="2">
    <location>
        <begin position="116"/>
        <end position="134"/>
    </location>
</feature>
<feature type="region of interest" description="Disordered" evidence="1">
    <location>
        <begin position="35"/>
        <end position="74"/>
    </location>
</feature>
<name>A0A8J5N7P7_HOMAM</name>
<dbReference type="AlphaFoldDB" id="A0A8J5N7P7"/>
<organism evidence="3 4">
    <name type="scientific">Homarus americanus</name>
    <name type="common">American lobster</name>
    <dbReference type="NCBI Taxonomy" id="6706"/>
    <lineage>
        <taxon>Eukaryota</taxon>
        <taxon>Metazoa</taxon>
        <taxon>Ecdysozoa</taxon>
        <taxon>Arthropoda</taxon>
        <taxon>Crustacea</taxon>
        <taxon>Multicrustacea</taxon>
        <taxon>Malacostraca</taxon>
        <taxon>Eumalacostraca</taxon>
        <taxon>Eucarida</taxon>
        <taxon>Decapoda</taxon>
        <taxon>Pleocyemata</taxon>
        <taxon>Astacidea</taxon>
        <taxon>Nephropoidea</taxon>
        <taxon>Nephropidae</taxon>
        <taxon>Homarus</taxon>
    </lineage>
</organism>
<evidence type="ECO:0000313" key="3">
    <source>
        <dbReference type="EMBL" id="KAG7174613.1"/>
    </source>
</evidence>
<dbReference type="EMBL" id="JAHLQT010007499">
    <property type="protein sequence ID" value="KAG7174613.1"/>
    <property type="molecule type" value="Genomic_DNA"/>
</dbReference>
<reference evidence="3" key="1">
    <citation type="journal article" date="2021" name="Sci. Adv.">
        <title>The American lobster genome reveals insights on longevity, neural, and immune adaptations.</title>
        <authorList>
            <person name="Polinski J.M."/>
            <person name="Zimin A.V."/>
            <person name="Clark K.F."/>
            <person name="Kohn A.B."/>
            <person name="Sadowski N."/>
            <person name="Timp W."/>
            <person name="Ptitsyn A."/>
            <person name="Khanna P."/>
            <person name="Romanova D.Y."/>
            <person name="Williams P."/>
            <person name="Greenwood S.J."/>
            <person name="Moroz L.L."/>
            <person name="Walt D.R."/>
            <person name="Bodnar A.G."/>
        </authorList>
    </citation>
    <scope>NUCLEOTIDE SEQUENCE</scope>
    <source>
        <strain evidence="3">GMGI-L3</strain>
    </source>
</reference>
<proteinExistence type="predicted"/>
<evidence type="ECO:0000313" key="4">
    <source>
        <dbReference type="Proteomes" id="UP000747542"/>
    </source>
</evidence>
<sequence>MWCCVCVYKSTHYLLFGQQQEGVLEVVREALCHPPTTPLKDHLGTKTHSRTQTEQEDSPETARDTKTKEQTGDGVAREAMVAGSVEHLYLHNLLCRMEAKPFSVEIFGTSRLCGRTFVTLMGLVATYLLMLLQLRPYLDSPQPRSSQNNSDDDSDLFKCFSAMKFSVRSDLYTFWSNVSSK</sequence>
<evidence type="ECO:0000256" key="2">
    <source>
        <dbReference type="SAM" id="Phobius"/>
    </source>
</evidence>
<dbReference type="Proteomes" id="UP000747542">
    <property type="component" value="Unassembled WGS sequence"/>
</dbReference>
<evidence type="ECO:0000256" key="1">
    <source>
        <dbReference type="SAM" id="MobiDB-lite"/>
    </source>
</evidence>
<accession>A0A8J5N7P7</accession>
<feature type="compositionally biased region" description="Basic and acidic residues" evidence="1">
    <location>
        <begin position="60"/>
        <end position="71"/>
    </location>
</feature>
<gene>
    <name evidence="3" type="ORF">Hamer_G015744</name>
</gene>
<protein>
    <submittedName>
        <fullName evidence="3">Uncharacterized protein</fullName>
    </submittedName>
</protein>